<name>A0ABQ4A0M2_9ACTN</name>
<accession>A0ABQ4A0M2</accession>
<dbReference type="EMBL" id="BOMN01000106">
    <property type="protein sequence ID" value="GIE24264.1"/>
    <property type="molecule type" value="Genomic_DNA"/>
</dbReference>
<proteinExistence type="predicted"/>
<feature type="transmembrane region" description="Helical" evidence="1">
    <location>
        <begin position="78"/>
        <end position="98"/>
    </location>
</feature>
<keyword evidence="1" id="KW-1133">Transmembrane helix</keyword>
<protein>
    <submittedName>
        <fullName evidence="2">Uncharacterized protein</fullName>
    </submittedName>
</protein>
<evidence type="ECO:0000313" key="3">
    <source>
        <dbReference type="Proteomes" id="UP000603200"/>
    </source>
</evidence>
<dbReference type="RefSeq" id="WP_203841287.1">
    <property type="nucleotide sequence ID" value="NZ_BAAATV010000012.1"/>
</dbReference>
<feature type="transmembrane region" description="Helical" evidence="1">
    <location>
        <begin position="38"/>
        <end position="58"/>
    </location>
</feature>
<gene>
    <name evidence="2" type="ORF">Ahu01nite_073660</name>
</gene>
<keyword evidence="3" id="KW-1185">Reference proteome</keyword>
<comment type="caution">
    <text evidence="2">The sequence shown here is derived from an EMBL/GenBank/DDBJ whole genome shotgun (WGS) entry which is preliminary data.</text>
</comment>
<evidence type="ECO:0000313" key="2">
    <source>
        <dbReference type="EMBL" id="GIE24264.1"/>
    </source>
</evidence>
<organism evidence="2 3">
    <name type="scientific">Winogradskya humida</name>
    <dbReference type="NCBI Taxonomy" id="113566"/>
    <lineage>
        <taxon>Bacteria</taxon>
        <taxon>Bacillati</taxon>
        <taxon>Actinomycetota</taxon>
        <taxon>Actinomycetes</taxon>
        <taxon>Micromonosporales</taxon>
        <taxon>Micromonosporaceae</taxon>
        <taxon>Winogradskya</taxon>
    </lineage>
</organism>
<feature type="transmembrane region" description="Helical" evidence="1">
    <location>
        <begin position="12"/>
        <end position="31"/>
    </location>
</feature>
<keyword evidence="1" id="KW-0472">Membrane</keyword>
<reference evidence="2 3" key="1">
    <citation type="submission" date="2021-01" db="EMBL/GenBank/DDBJ databases">
        <title>Whole genome shotgun sequence of Actinoplanes humidus NBRC 14915.</title>
        <authorList>
            <person name="Komaki H."/>
            <person name="Tamura T."/>
        </authorList>
    </citation>
    <scope>NUCLEOTIDE SEQUENCE [LARGE SCALE GENOMIC DNA]</scope>
    <source>
        <strain evidence="2 3">NBRC 14915</strain>
    </source>
</reference>
<evidence type="ECO:0000256" key="1">
    <source>
        <dbReference type="SAM" id="Phobius"/>
    </source>
</evidence>
<sequence>MTVMTGNTRRSGWAQSLAVWLTVVAVFFAGVRQVTGPASVWFFWSCLIAGAAASIGLALGHRFSGGYQAFAGALRGAFLWPVAIVVVVMICSFTAIAISE</sequence>
<keyword evidence="1" id="KW-0812">Transmembrane</keyword>
<dbReference type="Proteomes" id="UP000603200">
    <property type="component" value="Unassembled WGS sequence"/>
</dbReference>